<dbReference type="PROSITE" id="PS50850">
    <property type="entry name" value="MFS"/>
    <property type="match status" value="1"/>
</dbReference>
<dbReference type="GO" id="GO:0022857">
    <property type="term" value="F:transmembrane transporter activity"/>
    <property type="evidence" value="ECO:0007669"/>
    <property type="project" value="InterPro"/>
</dbReference>
<dbReference type="PANTHER" id="PTHR23502:SF34">
    <property type="entry name" value="PROTEIN HOL1"/>
    <property type="match status" value="1"/>
</dbReference>
<proteinExistence type="predicted"/>
<dbReference type="InterPro" id="IPR011701">
    <property type="entry name" value="MFS"/>
</dbReference>
<feature type="transmembrane region" description="Helical" evidence="5">
    <location>
        <begin position="330"/>
        <end position="359"/>
    </location>
</feature>
<feature type="transmembrane region" description="Helical" evidence="5">
    <location>
        <begin position="423"/>
        <end position="442"/>
    </location>
</feature>
<feature type="domain" description="Major facilitator superfamily (MFS) profile" evidence="6">
    <location>
        <begin position="74"/>
        <end position="544"/>
    </location>
</feature>
<dbReference type="InterPro" id="IPR020846">
    <property type="entry name" value="MFS_dom"/>
</dbReference>
<dbReference type="OrthoDB" id="5215911at2759"/>
<dbReference type="Gene3D" id="1.20.1250.20">
    <property type="entry name" value="MFS general substrate transporter like domains"/>
    <property type="match status" value="1"/>
</dbReference>
<accession>A0A2U9R4U3</accession>
<evidence type="ECO:0000313" key="8">
    <source>
        <dbReference type="Proteomes" id="UP000249293"/>
    </source>
</evidence>
<feature type="transmembrane region" description="Helical" evidence="5">
    <location>
        <begin position="454"/>
        <end position="477"/>
    </location>
</feature>
<feature type="transmembrane region" description="Helical" evidence="5">
    <location>
        <begin position="111"/>
        <end position="128"/>
    </location>
</feature>
<evidence type="ECO:0000259" key="6">
    <source>
        <dbReference type="PROSITE" id="PS50850"/>
    </source>
</evidence>
<keyword evidence="3 5" id="KW-1133">Transmembrane helix</keyword>
<feature type="transmembrane region" description="Helical" evidence="5">
    <location>
        <begin position="199"/>
        <end position="220"/>
    </location>
</feature>
<organism evidence="7 8">
    <name type="scientific">Pichia kudriavzevii</name>
    <name type="common">Yeast</name>
    <name type="synonym">Issatchenkia orientalis</name>
    <dbReference type="NCBI Taxonomy" id="4909"/>
    <lineage>
        <taxon>Eukaryota</taxon>
        <taxon>Fungi</taxon>
        <taxon>Dikarya</taxon>
        <taxon>Ascomycota</taxon>
        <taxon>Saccharomycotina</taxon>
        <taxon>Pichiomycetes</taxon>
        <taxon>Pichiales</taxon>
        <taxon>Pichiaceae</taxon>
        <taxon>Pichia</taxon>
    </lineage>
</organism>
<feature type="transmembrane region" description="Helical" evidence="5">
    <location>
        <begin position="516"/>
        <end position="537"/>
    </location>
</feature>
<evidence type="ECO:0000256" key="4">
    <source>
        <dbReference type="ARBA" id="ARBA00023136"/>
    </source>
</evidence>
<dbReference type="KEGG" id="pkz:C5L36_0C02850"/>
<protein>
    <recommendedName>
        <fullName evidence="6">Major facilitator superfamily (MFS) profile domain-containing protein</fullName>
    </recommendedName>
</protein>
<dbReference type="AlphaFoldDB" id="A0A2U9R4U3"/>
<dbReference type="Proteomes" id="UP000249293">
    <property type="component" value="Chromosome 3"/>
</dbReference>
<feature type="transmembrane region" description="Helical" evidence="5">
    <location>
        <begin position="232"/>
        <end position="250"/>
    </location>
</feature>
<dbReference type="RefSeq" id="XP_029321821.1">
    <property type="nucleotide sequence ID" value="XM_029465961.1"/>
</dbReference>
<dbReference type="SUPFAM" id="SSF103473">
    <property type="entry name" value="MFS general substrate transporter"/>
    <property type="match status" value="1"/>
</dbReference>
<evidence type="ECO:0000313" key="7">
    <source>
        <dbReference type="EMBL" id="AWU76344.1"/>
    </source>
</evidence>
<dbReference type="GO" id="GO:0000324">
    <property type="term" value="C:fungal-type vacuole"/>
    <property type="evidence" value="ECO:0007669"/>
    <property type="project" value="TreeGrafter"/>
</dbReference>
<feature type="transmembrane region" description="Helical" evidence="5">
    <location>
        <begin position="489"/>
        <end position="510"/>
    </location>
</feature>
<name>A0A2U9R4U3_PICKU</name>
<dbReference type="InterPro" id="IPR036259">
    <property type="entry name" value="MFS_trans_sf"/>
</dbReference>
<keyword evidence="8" id="KW-1185">Reference proteome</keyword>
<feature type="transmembrane region" description="Helical" evidence="5">
    <location>
        <begin position="73"/>
        <end position="91"/>
    </location>
</feature>
<dbReference type="Pfam" id="PF07690">
    <property type="entry name" value="MFS_1"/>
    <property type="match status" value="1"/>
</dbReference>
<gene>
    <name evidence="7" type="ORF">C5L36_0C02850</name>
</gene>
<reference evidence="7 8" key="1">
    <citation type="submission" date="2018-06" db="EMBL/GenBank/DDBJ databases">
        <title>Population genomics shows no distinction between pathogenic Candida krusei and environmental Pichia kudriavzevii: One species, four names.</title>
        <authorList>
            <person name="Douglass A.P."/>
            <person name="Offei B."/>
            <person name="Braun-Galleani S."/>
            <person name="Coughlan A.Y."/>
            <person name="Martos A."/>
            <person name="Ortiz-Merino R.A."/>
            <person name="Byrne K.P."/>
            <person name="Wolfe K.H."/>
        </authorList>
    </citation>
    <scope>NUCLEOTIDE SEQUENCE [LARGE SCALE GENOMIC DNA]</scope>
    <source>
        <strain evidence="7 8">CBS573</strain>
    </source>
</reference>
<sequence>MDTKMAENLEPLKTRATILEEVENDWVPGTVYLVDIQHNLSVQHNGKSDIVLIPQPSDDPNDPLKWSKWKKEFQFFILFYWSFLTAVATNWNGPVWSIWVDIFKTSYTTLNATSAMCWLGLGVGCLFLQPTAMSLGRRFVYLFATILQTVGNIIGGVSKNIGELYGVNILTGFAGAPCDSLVQISTTDIFFQHERATRISLLTFALYSGSYLGPFVAGYIVDNETLGWRWCYWFLVIFFGSLFGIQLFFMEDSTFVGQRKNYTQEGKEILTEVLSKEENIIDDISNEKDNVILDIRETDKNSMLPQKRTYFEKLKPMETRYNDKRPWYKIFLRPTCVLLLPAVTWGGFSYGVSVMWLSLIATTQSEFFSVEPYNMSPAAVGNTNLASLIGSFLGMIWGGPLSDRFVAWKARRNNGILEPEFRLWFMVVPALVTAGGLLLYGIGMNNGINWVGPAGFGMGFLGFGIGSSGAIILTYALDSYPQFQSESMVMMLFIRNMIGMGFTFAIQPWLDTDGTVTTTWLMFMLSVIFNFSCLIFIKWGKKWRIMTKNYYLKCSDPDFFF</sequence>
<evidence type="ECO:0000256" key="2">
    <source>
        <dbReference type="ARBA" id="ARBA00022692"/>
    </source>
</evidence>
<comment type="subcellular location">
    <subcellularLocation>
        <location evidence="1">Membrane</location>
        <topology evidence="1">Multi-pass membrane protein</topology>
    </subcellularLocation>
</comment>
<dbReference type="PANTHER" id="PTHR23502">
    <property type="entry name" value="MAJOR FACILITATOR SUPERFAMILY"/>
    <property type="match status" value="1"/>
</dbReference>
<dbReference type="VEuPathDB" id="FungiDB:C5L36_0C02850"/>
<dbReference type="EMBL" id="CP028775">
    <property type="protein sequence ID" value="AWU76344.1"/>
    <property type="molecule type" value="Genomic_DNA"/>
</dbReference>
<keyword evidence="2 5" id="KW-0812">Transmembrane</keyword>
<feature type="transmembrane region" description="Helical" evidence="5">
    <location>
        <begin position="379"/>
        <end position="402"/>
    </location>
</feature>
<evidence type="ECO:0000256" key="3">
    <source>
        <dbReference type="ARBA" id="ARBA00022989"/>
    </source>
</evidence>
<dbReference type="GeneID" id="40384139"/>
<evidence type="ECO:0000256" key="5">
    <source>
        <dbReference type="SAM" id="Phobius"/>
    </source>
</evidence>
<evidence type="ECO:0000256" key="1">
    <source>
        <dbReference type="ARBA" id="ARBA00004141"/>
    </source>
</evidence>
<keyword evidence="4 5" id="KW-0472">Membrane</keyword>
<dbReference type="GO" id="GO:0005886">
    <property type="term" value="C:plasma membrane"/>
    <property type="evidence" value="ECO:0007669"/>
    <property type="project" value="TreeGrafter"/>
</dbReference>